<proteinExistence type="predicted"/>
<evidence type="ECO:0000256" key="2">
    <source>
        <dbReference type="SAM" id="Phobius"/>
    </source>
</evidence>
<sequence>MNAPDNRRFEKEWEMAFEGKEISPSDKLWDGIELHLARNENEGNKRRLLFFKLMAAASISFAMIVGTWEGYKYYTSDQSNSTYSAKKESAVGTSEKVESSTSNDSSNTEREGNSANTIIASNDARDNENISKDNIYNGNADNSGSSMIGKEKNLSKTKSGSLIKSNEETNQSDNQVAATNIQDDGTLLTELRNLFTLSESEESPEKITSLQADLSQEEPEMADLRMVPWYSQAQTKKKTSGKSLWTGINMSAGTFDPNVSSNSSSSVQPSGIVSDVENTTGNENVPLTIGQERSGTSLGVGVNIGSQISEKVVIFSGLNYLQQTTSSSSNVVANAGQARAVSSYNQLSSSQSLAITNDYEIENTYESVSIPVQAGYYLLDRKFNILLTAGVANDFFIKQSIYAESGGFSSNTISSGESGYTLYTVGGVIGSQFSYDIGENYSLAIQPQYKQMLNSFTPEGNRVSSFEVGFRFNYRLK</sequence>
<accession>A0A974WGW1</accession>
<reference evidence="3" key="1">
    <citation type="submission" date="2021-02" db="EMBL/GenBank/DDBJ databases">
        <title>Fulvivirga sp. S481 isolated from sea water.</title>
        <authorList>
            <person name="Bae S.S."/>
            <person name="Baek K."/>
        </authorList>
    </citation>
    <scope>NUCLEOTIDE SEQUENCE</scope>
    <source>
        <strain evidence="3">S481</strain>
    </source>
</reference>
<gene>
    <name evidence="3" type="ORF">JR347_14995</name>
</gene>
<evidence type="ECO:0008006" key="5">
    <source>
        <dbReference type="Google" id="ProtNLM"/>
    </source>
</evidence>
<dbReference type="KEGG" id="fuv:JR347_14995"/>
<evidence type="ECO:0000313" key="3">
    <source>
        <dbReference type="EMBL" id="QSE96887.1"/>
    </source>
</evidence>
<feature type="region of interest" description="Disordered" evidence="1">
    <location>
        <begin position="87"/>
        <end position="161"/>
    </location>
</feature>
<dbReference type="AlphaFoldDB" id="A0A974WGW1"/>
<evidence type="ECO:0000256" key="1">
    <source>
        <dbReference type="SAM" id="MobiDB-lite"/>
    </source>
</evidence>
<dbReference type="RefSeq" id="WP_205721401.1">
    <property type="nucleotide sequence ID" value="NZ_CP070608.1"/>
</dbReference>
<feature type="compositionally biased region" description="Polar residues" evidence="1">
    <location>
        <begin position="132"/>
        <end position="146"/>
    </location>
</feature>
<keyword evidence="2" id="KW-0812">Transmembrane</keyword>
<organism evidence="3 4">
    <name type="scientific">Fulvivirga lutea</name>
    <dbReference type="NCBI Taxonomy" id="2810512"/>
    <lineage>
        <taxon>Bacteria</taxon>
        <taxon>Pseudomonadati</taxon>
        <taxon>Bacteroidota</taxon>
        <taxon>Cytophagia</taxon>
        <taxon>Cytophagales</taxon>
        <taxon>Fulvivirgaceae</taxon>
        <taxon>Fulvivirga</taxon>
    </lineage>
</organism>
<keyword evidence="4" id="KW-1185">Reference proteome</keyword>
<dbReference type="Proteomes" id="UP000662783">
    <property type="component" value="Chromosome"/>
</dbReference>
<name>A0A974WGW1_9BACT</name>
<keyword evidence="2" id="KW-1133">Transmembrane helix</keyword>
<keyword evidence="2" id="KW-0472">Membrane</keyword>
<evidence type="ECO:0000313" key="4">
    <source>
        <dbReference type="Proteomes" id="UP000662783"/>
    </source>
</evidence>
<dbReference type="EMBL" id="CP070608">
    <property type="protein sequence ID" value="QSE96887.1"/>
    <property type="molecule type" value="Genomic_DNA"/>
</dbReference>
<protein>
    <recommendedName>
        <fullName evidence="5">Outer membrane protein beta-barrel domain-containing protein</fullName>
    </recommendedName>
</protein>
<feature type="transmembrane region" description="Helical" evidence="2">
    <location>
        <begin position="48"/>
        <end position="68"/>
    </location>
</feature>